<comment type="subcellular location">
    <subcellularLocation>
        <location evidence="1 13">Cell membrane</location>
        <topology evidence="1 13">Multi-pass membrane protein</topology>
    </subcellularLocation>
</comment>
<sequence>MVEFIFTLAMALKCYPLLPGGLLAIEALLIGMTSPAHVRDEIAGNLEVLLLLMFMVAGIYFMKQLLLFVFYAPAAGDPQQNAAIAGVLPGGRVPLGLSRCADGVAVVISVAVGFYGIYHRVASARPDDSDLLDDSHIEQHYREVLEQFRGFLRSLMMHAGVGTALGGVMTMVGEPQNLIIAKAAGWHFGEFFLRMAPVTLPVMVCGLLTCLLVEKYRLFGYGEPLPPTVRKVLQEFDDRSRAQRSRQERLRLIAQALIGVWLIVALAFHLAEVGLIGLSVIILATTFTGVTDEHAIGKAFTEALPFTALLTVFFSIVAVIIDQQLFTPVIEFVLQASPHAQLSLFYLFNGLLSSISDNVFVGTVYINEAKAALEHGAISLPQFEMLAVAINTGTNLPSVATPNGQAAFLFLLTSALAPLIRLSYGRMVWMALPYTIVLTLVGLLCVEFTLMPVTDWLLAHGWLVTPSLP</sequence>
<evidence type="ECO:0000256" key="7">
    <source>
        <dbReference type="ARBA" id="ARBA00022692"/>
    </source>
</evidence>
<keyword evidence="8 13" id="KW-1133">Transmembrane helix</keyword>
<proteinExistence type="inferred from homology"/>
<evidence type="ECO:0000256" key="5">
    <source>
        <dbReference type="ARBA" id="ARBA00022475"/>
    </source>
</evidence>
<evidence type="ECO:0000313" key="14">
    <source>
        <dbReference type="EMBL" id="STT55113.1"/>
    </source>
</evidence>
<evidence type="ECO:0000256" key="4">
    <source>
        <dbReference type="ARBA" id="ARBA00022449"/>
    </source>
</evidence>
<feature type="transmembrane region" description="Helical" evidence="13">
    <location>
        <begin position="250"/>
        <end position="268"/>
    </location>
</feature>
<evidence type="ECO:0000256" key="8">
    <source>
        <dbReference type="ARBA" id="ARBA00022989"/>
    </source>
</evidence>
<dbReference type="GO" id="GO:0015385">
    <property type="term" value="F:sodium:proton antiporter activity"/>
    <property type="evidence" value="ECO:0007669"/>
    <property type="project" value="InterPro"/>
</dbReference>
<dbReference type="GO" id="GO:0005886">
    <property type="term" value="C:plasma membrane"/>
    <property type="evidence" value="ECO:0007669"/>
    <property type="project" value="UniProtKB-SubCell"/>
</dbReference>
<feature type="transmembrane region" description="Helical" evidence="13">
    <location>
        <begin position="431"/>
        <end position="453"/>
    </location>
</feature>
<evidence type="ECO:0000256" key="1">
    <source>
        <dbReference type="ARBA" id="ARBA00004651"/>
    </source>
</evidence>
<feature type="transmembrane region" description="Helical" evidence="13">
    <location>
        <begin position="48"/>
        <end position="71"/>
    </location>
</feature>
<evidence type="ECO:0000256" key="6">
    <source>
        <dbReference type="ARBA" id="ARBA00022519"/>
    </source>
</evidence>
<gene>
    <name evidence="13 14" type="primary">nhaB</name>
    <name evidence="14" type="ORF">NCTC8849_03712</name>
</gene>
<feature type="transmembrane region" description="Helical" evidence="13">
    <location>
        <begin position="303"/>
        <end position="321"/>
    </location>
</feature>
<evidence type="ECO:0000256" key="13">
    <source>
        <dbReference type="HAMAP-Rule" id="MF_01599"/>
    </source>
</evidence>
<accession>A0A377WKD8</accession>
<dbReference type="InterPro" id="IPR004671">
    <property type="entry name" value="Na+/H+_antiporter_NhaB"/>
</dbReference>
<keyword evidence="7 13" id="KW-0812">Transmembrane</keyword>
<dbReference type="Pfam" id="PF06450">
    <property type="entry name" value="NhaB"/>
    <property type="match status" value="1"/>
</dbReference>
<feature type="transmembrane region" description="Helical" evidence="13">
    <location>
        <begin position="151"/>
        <end position="171"/>
    </location>
</feature>
<organism evidence="14 15">
    <name type="scientific">Klebsiella pneumoniae</name>
    <dbReference type="NCBI Taxonomy" id="573"/>
    <lineage>
        <taxon>Bacteria</taxon>
        <taxon>Pseudomonadati</taxon>
        <taxon>Pseudomonadota</taxon>
        <taxon>Gammaproteobacteria</taxon>
        <taxon>Enterobacterales</taxon>
        <taxon>Enterobacteriaceae</taxon>
        <taxon>Klebsiella/Raoultella group</taxon>
        <taxon>Klebsiella</taxon>
        <taxon>Klebsiella pneumoniae complex</taxon>
    </lineage>
</organism>
<reference evidence="14 15" key="1">
    <citation type="submission" date="2018-06" db="EMBL/GenBank/DDBJ databases">
        <authorList>
            <consortium name="Pathogen Informatics"/>
            <person name="Doyle S."/>
        </authorList>
    </citation>
    <scope>NUCLEOTIDE SEQUENCE [LARGE SCALE GENOMIC DNA]</scope>
    <source>
        <strain evidence="14 15">NCTC8849</strain>
    </source>
</reference>
<keyword evidence="12 13" id="KW-0739">Sodium transport</keyword>
<name>A0A377WKD8_KLEPN</name>
<keyword evidence="10 13" id="KW-0406">Ion transport</keyword>
<evidence type="ECO:0000313" key="15">
    <source>
        <dbReference type="Proteomes" id="UP000254799"/>
    </source>
</evidence>
<comment type="catalytic activity">
    <reaction evidence="13">
        <text>2 Na(+)(in) + 3 H(+)(out) = 2 Na(+)(out) + 3 H(+)(in)</text>
        <dbReference type="Rhea" id="RHEA:29247"/>
        <dbReference type="ChEBI" id="CHEBI:15378"/>
        <dbReference type="ChEBI" id="CHEBI:29101"/>
    </reaction>
</comment>
<dbReference type="Proteomes" id="UP000254799">
    <property type="component" value="Unassembled WGS sequence"/>
</dbReference>
<keyword evidence="3 13" id="KW-0813">Transport</keyword>
<evidence type="ECO:0000256" key="10">
    <source>
        <dbReference type="ARBA" id="ARBA00023065"/>
    </source>
</evidence>
<dbReference type="NCBIfam" id="NF007093">
    <property type="entry name" value="PRK09547.1"/>
    <property type="match status" value="1"/>
</dbReference>
<evidence type="ECO:0000256" key="3">
    <source>
        <dbReference type="ARBA" id="ARBA00022448"/>
    </source>
</evidence>
<dbReference type="EMBL" id="UGLC01000002">
    <property type="protein sequence ID" value="STT55113.1"/>
    <property type="molecule type" value="Genomic_DNA"/>
</dbReference>
<comment type="similarity">
    <text evidence="2 13">Belongs to the NhaB Na(+)/H(+) (TC 2.A.34) antiporter family.</text>
</comment>
<comment type="caution">
    <text evidence="13">Lacks conserved residue(s) required for the propagation of feature annotation.</text>
</comment>
<dbReference type="HAMAP" id="MF_01599">
    <property type="entry name" value="NhaB"/>
    <property type="match status" value="1"/>
</dbReference>
<dbReference type="PANTHER" id="PTHR43302">
    <property type="entry name" value="TRANSPORTER ARSB-RELATED"/>
    <property type="match status" value="1"/>
</dbReference>
<keyword evidence="11 13" id="KW-0472">Membrane</keyword>
<dbReference type="AlphaFoldDB" id="A0A377WKD8"/>
<evidence type="ECO:0000256" key="2">
    <source>
        <dbReference type="ARBA" id="ARBA00006036"/>
    </source>
</evidence>
<feature type="transmembrane region" description="Helical" evidence="13">
    <location>
        <begin position="406"/>
        <end position="424"/>
    </location>
</feature>
<protein>
    <recommendedName>
        <fullName evidence="13">Na(+)/H(+) antiporter NhaB</fullName>
    </recommendedName>
    <alternativeName>
        <fullName evidence="13">Sodium/proton antiporter NhaB</fullName>
    </alternativeName>
</protein>
<evidence type="ECO:0000256" key="11">
    <source>
        <dbReference type="ARBA" id="ARBA00023136"/>
    </source>
</evidence>
<keyword evidence="9 13" id="KW-0915">Sodium</keyword>
<evidence type="ECO:0000256" key="12">
    <source>
        <dbReference type="ARBA" id="ARBA00023201"/>
    </source>
</evidence>
<feature type="transmembrane region" description="Helical" evidence="13">
    <location>
        <begin position="191"/>
        <end position="213"/>
    </location>
</feature>
<keyword evidence="6" id="KW-0997">Cell inner membrane</keyword>
<keyword evidence="5 13" id="KW-1003">Cell membrane</keyword>
<keyword evidence="4 13" id="KW-0050">Antiport</keyword>
<dbReference type="PANTHER" id="PTHR43302:SF1">
    <property type="entry name" value="NA(+)_H(+) ANTIPORTER NHAB"/>
    <property type="match status" value="1"/>
</dbReference>
<evidence type="ECO:0000256" key="9">
    <source>
        <dbReference type="ARBA" id="ARBA00023053"/>
    </source>
</evidence>
<comment type="function">
    <text evidence="13">Na(+)/H(+) antiporter that extrudes sodium in exchange for external protons.</text>
</comment>